<keyword evidence="2" id="KW-0812">Transmembrane</keyword>
<keyword evidence="2" id="KW-1133">Transmembrane helix</keyword>
<protein>
    <submittedName>
        <fullName evidence="3">Uncharacterized protein</fullName>
    </submittedName>
</protein>
<dbReference type="EMBL" id="HBHP01007743">
    <property type="protein sequence ID" value="CAD9753701.1"/>
    <property type="molecule type" value="Transcribed_RNA"/>
</dbReference>
<sequence length="137" mass="14521">MTPQDVCLLPAHEISQAMSPTRSQLHHGRRRRRRRGALARGGSSGSSGAGVSETEPRAARKSPSGLGRETGAARQCGGGFFVLFVAMVIVVSFPFVVDVDQAIVVHTPPAVSAPQPFPSFRLVDRTRCFPPTTIAAG</sequence>
<name>A0A7S2TLI9_9EUKA</name>
<evidence type="ECO:0000256" key="1">
    <source>
        <dbReference type="SAM" id="MobiDB-lite"/>
    </source>
</evidence>
<accession>A0A7S2TLI9</accession>
<gene>
    <name evidence="3" type="ORF">LSP00402_LOCUS4820</name>
</gene>
<proteinExistence type="predicted"/>
<reference evidence="3" key="1">
    <citation type="submission" date="2021-01" db="EMBL/GenBank/DDBJ databases">
        <authorList>
            <person name="Corre E."/>
            <person name="Pelletier E."/>
            <person name="Niang G."/>
            <person name="Scheremetjew M."/>
            <person name="Finn R."/>
            <person name="Kale V."/>
            <person name="Holt S."/>
            <person name="Cochrane G."/>
            <person name="Meng A."/>
            <person name="Brown T."/>
            <person name="Cohen L."/>
        </authorList>
    </citation>
    <scope>NUCLEOTIDE SEQUENCE</scope>
    <source>
        <strain evidence="3">CCMP622</strain>
    </source>
</reference>
<keyword evidence="2" id="KW-0472">Membrane</keyword>
<evidence type="ECO:0000313" key="3">
    <source>
        <dbReference type="EMBL" id="CAD9753701.1"/>
    </source>
</evidence>
<organism evidence="3">
    <name type="scientific">Lotharella oceanica</name>
    <dbReference type="NCBI Taxonomy" id="641309"/>
    <lineage>
        <taxon>Eukaryota</taxon>
        <taxon>Sar</taxon>
        <taxon>Rhizaria</taxon>
        <taxon>Cercozoa</taxon>
        <taxon>Chlorarachniophyceae</taxon>
        <taxon>Lotharella</taxon>
    </lineage>
</organism>
<feature type="compositionally biased region" description="Basic residues" evidence="1">
    <location>
        <begin position="24"/>
        <end position="37"/>
    </location>
</feature>
<feature type="region of interest" description="Disordered" evidence="1">
    <location>
        <begin position="18"/>
        <end position="71"/>
    </location>
</feature>
<dbReference type="AlphaFoldDB" id="A0A7S2TLI9"/>
<evidence type="ECO:0000256" key="2">
    <source>
        <dbReference type="SAM" id="Phobius"/>
    </source>
</evidence>
<feature type="transmembrane region" description="Helical" evidence="2">
    <location>
        <begin position="78"/>
        <end position="97"/>
    </location>
</feature>